<proteinExistence type="predicted"/>
<reference evidence="1" key="1">
    <citation type="journal article" date="2015" name="Nature">
        <title>Complex archaea that bridge the gap between prokaryotes and eukaryotes.</title>
        <authorList>
            <person name="Spang A."/>
            <person name="Saw J.H."/>
            <person name="Jorgensen S.L."/>
            <person name="Zaremba-Niedzwiedzka K."/>
            <person name="Martijn J."/>
            <person name="Lind A.E."/>
            <person name="van Eijk R."/>
            <person name="Schleper C."/>
            <person name="Guy L."/>
            <person name="Ettema T.J."/>
        </authorList>
    </citation>
    <scope>NUCLEOTIDE SEQUENCE</scope>
</reference>
<name>A0A0F9BBR8_9ZZZZ</name>
<dbReference type="EMBL" id="LAZR01038591">
    <property type="protein sequence ID" value="KKL19160.1"/>
    <property type="molecule type" value="Genomic_DNA"/>
</dbReference>
<gene>
    <name evidence="1" type="ORF">LCGC14_2468260</name>
</gene>
<sequence length="151" mass="16761">MATRYQIVLRNQAGVQVAMFTTWRSLLYNLKLNDVGTYQLEIDGDLAVISQFVLDGQIEIGRRDQDASPAIDWYTDFAGFHRTESRRHNDIGASIYTSSGADYKHLLSRRAILFRDTTAGAGKSGPGETVMKEYVNENAGPGAVSPPRVFD</sequence>
<dbReference type="AlphaFoldDB" id="A0A0F9BBR8"/>
<evidence type="ECO:0000313" key="1">
    <source>
        <dbReference type="EMBL" id="KKL19160.1"/>
    </source>
</evidence>
<comment type="caution">
    <text evidence="1">The sequence shown here is derived from an EMBL/GenBank/DDBJ whole genome shotgun (WGS) entry which is preliminary data.</text>
</comment>
<protein>
    <submittedName>
        <fullName evidence="1">Uncharacterized protein</fullName>
    </submittedName>
</protein>
<accession>A0A0F9BBR8</accession>
<feature type="non-terminal residue" evidence="1">
    <location>
        <position position="151"/>
    </location>
</feature>
<organism evidence="1">
    <name type="scientific">marine sediment metagenome</name>
    <dbReference type="NCBI Taxonomy" id="412755"/>
    <lineage>
        <taxon>unclassified sequences</taxon>
        <taxon>metagenomes</taxon>
        <taxon>ecological metagenomes</taxon>
    </lineage>
</organism>